<dbReference type="PANTHER" id="PTHR10693:SF20">
    <property type="entry name" value="AT27578P"/>
    <property type="match status" value="1"/>
</dbReference>
<dbReference type="PROSITE" id="PS50177">
    <property type="entry name" value="NTF2_DOMAIN"/>
    <property type="match status" value="1"/>
</dbReference>
<dbReference type="CDD" id="cd00590">
    <property type="entry name" value="RRM_SF"/>
    <property type="match status" value="1"/>
</dbReference>
<dbReference type="GO" id="GO:0003729">
    <property type="term" value="F:mRNA binding"/>
    <property type="evidence" value="ECO:0007669"/>
    <property type="project" value="TreeGrafter"/>
</dbReference>
<dbReference type="Proteomes" id="UP000652761">
    <property type="component" value="Unassembled WGS sequence"/>
</dbReference>
<protein>
    <recommendedName>
        <fullName evidence="8">G3BP-like protein</fullName>
    </recommendedName>
</protein>
<comment type="caution">
    <text evidence="6">The sequence shown here is derived from an EMBL/GenBank/DDBJ whole genome shotgun (WGS) entry which is preliminary data.</text>
</comment>
<dbReference type="Gene3D" id="3.30.70.330">
    <property type="match status" value="1"/>
</dbReference>
<dbReference type="InterPro" id="IPR018222">
    <property type="entry name" value="Nuclear_transport_factor_2_euk"/>
</dbReference>
<dbReference type="Gene3D" id="3.10.450.50">
    <property type="match status" value="1"/>
</dbReference>
<feature type="region of interest" description="Disordered" evidence="3">
    <location>
        <begin position="255"/>
        <end position="293"/>
    </location>
</feature>
<evidence type="ECO:0000256" key="3">
    <source>
        <dbReference type="SAM" id="MobiDB-lite"/>
    </source>
</evidence>
<keyword evidence="7" id="KW-1185">Reference proteome</keyword>
<dbReference type="PROSITE" id="PS50102">
    <property type="entry name" value="RRM"/>
    <property type="match status" value="1"/>
</dbReference>
<evidence type="ECO:0008006" key="8">
    <source>
        <dbReference type="Google" id="ProtNLM"/>
    </source>
</evidence>
<evidence type="ECO:0000313" key="7">
    <source>
        <dbReference type="Proteomes" id="UP000652761"/>
    </source>
</evidence>
<dbReference type="GO" id="GO:0005829">
    <property type="term" value="C:cytosol"/>
    <property type="evidence" value="ECO:0007669"/>
    <property type="project" value="TreeGrafter"/>
</dbReference>
<dbReference type="OrthoDB" id="339151at2759"/>
<dbReference type="InterPro" id="IPR000504">
    <property type="entry name" value="RRM_dom"/>
</dbReference>
<dbReference type="InterPro" id="IPR002075">
    <property type="entry name" value="NTF2_dom"/>
</dbReference>
<evidence type="ECO:0000256" key="2">
    <source>
        <dbReference type="PROSITE-ProRule" id="PRU00176"/>
    </source>
</evidence>
<feature type="domain" description="RRM" evidence="4">
    <location>
        <begin position="304"/>
        <end position="381"/>
    </location>
</feature>
<dbReference type="FunFam" id="3.10.450.50:FF:000003">
    <property type="entry name" value="Nuclear transport factor 2 family protein"/>
    <property type="match status" value="1"/>
</dbReference>
<dbReference type="SUPFAM" id="SSF54928">
    <property type="entry name" value="RNA-binding domain, RBD"/>
    <property type="match status" value="1"/>
</dbReference>
<dbReference type="PANTHER" id="PTHR10693">
    <property type="entry name" value="RAS GTPASE-ACTIVATING PROTEIN-BINDING PROTEIN"/>
    <property type="match status" value="1"/>
</dbReference>
<sequence>MASQEQQQAAAAPPQLVGNAFVHQYYHILHHSPELVHRFYQDVSKLGRPDGAGPLSTITTMEAINEKILSLEYSEYKSEIKTVDAQESYNNGVFVLVTGYLTGKDNVKKNFTQSFFLAPQDKGYFVLNDVFRYVDEADQQQQQQPENQVSTDVPEVPLSHEDEFSQQSEDRVPEQTVSPPEEGEEPNGEVVDNLSESDEGSVVDEETPISEVVDEVQNNSQAVVDSSPAPVLEEAPKKSYASIVKVMKENAAAPFPAPSARPAPVIPPRQTPTVATSSPAPEIPVSGSHGAESGDVQEAEVDGHSIYIKNLPLNATVIQLEEEFKRFGPIRPDGIQVRSNKQQGFCFGFVEFEVPSAVQSAIEASPITIGGRPAYVEEKRPSGSRVGNRGRFAPGRGGGFRGDGMRGRSSYGGGRGYGRGDYNNRPEFPIRGGGRSGNVTRGEGGYQRVDHSGNNGGRTNRATGLAVNASSKNVAPRVSAPA</sequence>
<evidence type="ECO:0000259" key="5">
    <source>
        <dbReference type="PROSITE" id="PS50177"/>
    </source>
</evidence>
<reference evidence="6" key="1">
    <citation type="submission" date="2017-07" db="EMBL/GenBank/DDBJ databases">
        <title>Taro Niue Genome Assembly and Annotation.</title>
        <authorList>
            <person name="Atibalentja N."/>
            <person name="Keating K."/>
            <person name="Fields C.J."/>
        </authorList>
    </citation>
    <scope>NUCLEOTIDE SEQUENCE</scope>
    <source>
        <strain evidence="6">Niue_2</strain>
        <tissue evidence="6">Leaf</tissue>
    </source>
</reference>
<accession>A0A843VX78</accession>
<dbReference type="InterPro" id="IPR035979">
    <property type="entry name" value="RBD_domain_sf"/>
</dbReference>
<name>A0A843VX78_COLES</name>
<feature type="region of interest" description="Disordered" evidence="3">
    <location>
        <begin position="378"/>
        <end position="482"/>
    </location>
</feature>
<dbReference type="InterPro" id="IPR012677">
    <property type="entry name" value="Nucleotide-bd_a/b_plait_sf"/>
</dbReference>
<dbReference type="CDD" id="cd00780">
    <property type="entry name" value="NTF2"/>
    <property type="match status" value="1"/>
</dbReference>
<dbReference type="InterPro" id="IPR032710">
    <property type="entry name" value="NTF2-like_dom_sf"/>
</dbReference>
<dbReference type="Pfam" id="PF00076">
    <property type="entry name" value="RRM_1"/>
    <property type="match status" value="1"/>
</dbReference>
<evidence type="ECO:0000256" key="1">
    <source>
        <dbReference type="ARBA" id="ARBA00022884"/>
    </source>
</evidence>
<gene>
    <name evidence="6" type="ORF">Taro_028432</name>
</gene>
<dbReference type="InterPro" id="IPR039539">
    <property type="entry name" value="Ras_GTPase_bind_prot"/>
</dbReference>
<dbReference type="SUPFAM" id="SSF54427">
    <property type="entry name" value="NTF2-like"/>
    <property type="match status" value="1"/>
</dbReference>
<evidence type="ECO:0000259" key="4">
    <source>
        <dbReference type="PROSITE" id="PS50102"/>
    </source>
</evidence>
<dbReference type="GO" id="GO:1990904">
    <property type="term" value="C:ribonucleoprotein complex"/>
    <property type="evidence" value="ECO:0007669"/>
    <property type="project" value="TreeGrafter"/>
</dbReference>
<dbReference type="SMART" id="SM00360">
    <property type="entry name" value="RRM"/>
    <property type="match status" value="1"/>
</dbReference>
<feature type="compositionally biased region" description="Acidic residues" evidence="3">
    <location>
        <begin position="195"/>
        <end position="207"/>
    </location>
</feature>
<feature type="region of interest" description="Disordered" evidence="3">
    <location>
        <begin position="159"/>
        <end position="207"/>
    </location>
</feature>
<dbReference type="SMR" id="A0A843VX78"/>
<feature type="compositionally biased region" description="Gly residues" evidence="3">
    <location>
        <begin position="410"/>
        <end position="419"/>
    </location>
</feature>
<feature type="compositionally biased region" description="Pro residues" evidence="3">
    <location>
        <begin position="255"/>
        <end position="270"/>
    </location>
</feature>
<keyword evidence="1 2" id="KW-0694">RNA-binding</keyword>
<dbReference type="Pfam" id="PF02136">
    <property type="entry name" value="NTF2"/>
    <property type="match status" value="1"/>
</dbReference>
<proteinExistence type="predicted"/>
<organism evidence="6 7">
    <name type="scientific">Colocasia esculenta</name>
    <name type="common">Wild taro</name>
    <name type="synonym">Arum esculentum</name>
    <dbReference type="NCBI Taxonomy" id="4460"/>
    <lineage>
        <taxon>Eukaryota</taxon>
        <taxon>Viridiplantae</taxon>
        <taxon>Streptophyta</taxon>
        <taxon>Embryophyta</taxon>
        <taxon>Tracheophyta</taxon>
        <taxon>Spermatophyta</taxon>
        <taxon>Magnoliopsida</taxon>
        <taxon>Liliopsida</taxon>
        <taxon>Araceae</taxon>
        <taxon>Aroideae</taxon>
        <taxon>Colocasieae</taxon>
        <taxon>Colocasia</taxon>
    </lineage>
</organism>
<dbReference type="EMBL" id="NMUH01001832">
    <property type="protein sequence ID" value="MQL95759.1"/>
    <property type="molecule type" value="Genomic_DNA"/>
</dbReference>
<feature type="compositionally biased region" description="Basic and acidic residues" evidence="3">
    <location>
        <begin position="159"/>
        <end position="173"/>
    </location>
</feature>
<dbReference type="AlphaFoldDB" id="A0A843VX78"/>
<feature type="domain" description="NTF2" evidence="5">
    <location>
        <begin position="17"/>
        <end position="133"/>
    </location>
</feature>
<evidence type="ECO:0000313" key="6">
    <source>
        <dbReference type="EMBL" id="MQL95759.1"/>
    </source>
</evidence>
<dbReference type="FunFam" id="3.30.70.330:FF:000589">
    <property type="entry name" value="RNA-binding protein-like"/>
    <property type="match status" value="1"/>
</dbReference>